<protein>
    <submittedName>
        <fullName evidence="2">PAS domain-containing protein</fullName>
    </submittedName>
</protein>
<dbReference type="RefSeq" id="WP_229912125.1">
    <property type="nucleotide sequence ID" value="NZ_BNBM01000013.1"/>
</dbReference>
<dbReference type="InterPro" id="IPR035965">
    <property type="entry name" value="PAS-like_dom_sf"/>
</dbReference>
<dbReference type="CDD" id="cd00130">
    <property type="entry name" value="PAS"/>
    <property type="match status" value="1"/>
</dbReference>
<dbReference type="SUPFAM" id="SSF55785">
    <property type="entry name" value="PYP-like sensor domain (PAS domain)"/>
    <property type="match status" value="1"/>
</dbReference>
<evidence type="ECO:0000259" key="1">
    <source>
        <dbReference type="PROSITE" id="PS50112"/>
    </source>
</evidence>
<comment type="caution">
    <text evidence="2">The sequence shown here is derived from an EMBL/GenBank/DDBJ whole genome shotgun (WGS) entry which is preliminary data.</text>
</comment>
<dbReference type="NCBIfam" id="TIGR00229">
    <property type="entry name" value="sensory_box"/>
    <property type="match status" value="1"/>
</dbReference>
<name>A0ABV1XWZ5_9ACTN</name>
<dbReference type="InterPro" id="IPR013767">
    <property type="entry name" value="PAS_fold"/>
</dbReference>
<organism evidence="2 3">
    <name type="scientific">Streptomyces lanatus</name>
    <dbReference type="NCBI Taxonomy" id="66900"/>
    <lineage>
        <taxon>Bacteria</taxon>
        <taxon>Bacillati</taxon>
        <taxon>Actinomycetota</taxon>
        <taxon>Actinomycetes</taxon>
        <taxon>Kitasatosporales</taxon>
        <taxon>Streptomycetaceae</taxon>
        <taxon>Streptomyces</taxon>
    </lineage>
</organism>
<evidence type="ECO:0000313" key="2">
    <source>
        <dbReference type="EMBL" id="MER7376111.1"/>
    </source>
</evidence>
<reference evidence="2 3" key="1">
    <citation type="submission" date="2024-06" db="EMBL/GenBank/DDBJ databases">
        <title>The Natural Products Discovery Center: Release of the First 8490 Sequenced Strains for Exploring Actinobacteria Biosynthetic Diversity.</title>
        <authorList>
            <person name="Kalkreuter E."/>
            <person name="Kautsar S.A."/>
            <person name="Yang D."/>
            <person name="Bader C.D."/>
            <person name="Teijaro C.N."/>
            <person name="Fluegel L."/>
            <person name="Davis C.M."/>
            <person name="Simpson J.R."/>
            <person name="Lauterbach L."/>
            <person name="Steele A.D."/>
            <person name="Gui C."/>
            <person name="Meng S."/>
            <person name="Li G."/>
            <person name="Viehrig K."/>
            <person name="Ye F."/>
            <person name="Su P."/>
            <person name="Kiefer A.F."/>
            <person name="Nichols A."/>
            <person name="Cepeda A.J."/>
            <person name="Yan W."/>
            <person name="Fan B."/>
            <person name="Jiang Y."/>
            <person name="Adhikari A."/>
            <person name="Zheng C.-J."/>
            <person name="Schuster L."/>
            <person name="Cowan T.M."/>
            <person name="Smanski M.J."/>
            <person name="Chevrette M.G."/>
            <person name="De Carvalho L.P.S."/>
            <person name="Shen B."/>
        </authorList>
    </citation>
    <scope>NUCLEOTIDE SEQUENCE [LARGE SCALE GENOMIC DNA]</scope>
    <source>
        <strain evidence="2 3">NPDC000155</strain>
    </source>
</reference>
<keyword evidence="3" id="KW-1185">Reference proteome</keyword>
<feature type="domain" description="PAS" evidence="1">
    <location>
        <begin position="1"/>
        <end position="47"/>
    </location>
</feature>
<accession>A0ABV1XWZ5</accession>
<dbReference type="EMBL" id="JBEPFB010000013">
    <property type="protein sequence ID" value="MER7376111.1"/>
    <property type="molecule type" value="Genomic_DNA"/>
</dbReference>
<evidence type="ECO:0000313" key="3">
    <source>
        <dbReference type="Proteomes" id="UP001486207"/>
    </source>
</evidence>
<gene>
    <name evidence="2" type="ORF">ABT384_26105</name>
</gene>
<dbReference type="Proteomes" id="UP001486207">
    <property type="component" value="Unassembled WGS sequence"/>
</dbReference>
<dbReference type="Gene3D" id="3.30.450.20">
    <property type="entry name" value="PAS domain"/>
    <property type="match status" value="1"/>
</dbReference>
<dbReference type="InterPro" id="IPR000014">
    <property type="entry name" value="PAS"/>
</dbReference>
<dbReference type="Pfam" id="PF00989">
    <property type="entry name" value="PAS"/>
    <property type="match status" value="1"/>
</dbReference>
<dbReference type="PROSITE" id="PS50112">
    <property type="entry name" value="PAS"/>
    <property type="match status" value="1"/>
</dbReference>
<proteinExistence type="predicted"/>
<sequence>MADKQDAPTAVVVVDPDGTVSGWSEGGRLLLGWTAEDTVGRPVTDLLVDHAPPGFPEGYGTGPDPTGFILLRHRDGSTVDAVVTAHPLFGPDRRALGT</sequence>